<keyword evidence="1" id="KW-0472">Membrane</keyword>
<dbReference type="AlphaFoldDB" id="A0A3D9HTT9"/>
<comment type="caution">
    <text evidence="2">The sequence shown here is derived from an EMBL/GenBank/DDBJ whole genome shotgun (WGS) entry which is preliminary data.</text>
</comment>
<gene>
    <name evidence="2" type="ORF">DFP95_13037</name>
</gene>
<dbReference type="Proteomes" id="UP000256869">
    <property type="component" value="Unassembled WGS sequence"/>
</dbReference>
<protein>
    <submittedName>
        <fullName evidence="2">Uncharacterized protein</fullName>
    </submittedName>
</protein>
<dbReference type="EMBL" id="QRDY01000030">
    <property type="protein sequence ID" value="RED52830.1"/>
    <property type="molecule type" value="Genomic_DNA"/>
</dbReference>
<accession>A0A3D9HTT9</accession>
<evidence type="ECO:0000313" key="3">
    <source>
        <dbReference type="Proteomes" id="UP000256869"/>
    </source>
</evidence>
<name>A0A3D9HTT9_9BACL</name>
<keyword evidence="3" id="KW-1185">Reference proteome</keyword>
<keyword evidence="1" id="KW-0812">Transmembrane</keyword>
<reference evidence="2 3" key="1">
    <citation type="submission" date="2018-07" db="EMBL/GenBank/DDBJ databases">
        <title>Genomic Encyclopedia of Type Strains, Phase III (KMG-III): the genomes of soil and plant-associated and newly described type strains.</title>
        <authorList>
            <person name="Whitman W."/>
        </authorList>
    </citation>
    <scope>NUCLEOTIDE SEQUENCE [LARGE SCALE GENOMIC DNA]</scope>
    <source>
        <strain evidence="2 3">CECT 8236</strain>
    </source>
</reference>
<organism evidence="2 3">
    <name type="scientific">Cohnella lupini</name>
    <dbReference type="NCBI Taxonomy" id="1294267"/>
    <lineage>
        <taxon>Bacteria</taxon>
        <taxon>Bacillati</taxon>
        <taxon>Bacillota</taxon>
        <taxon>Bacilli</taxon>
        <taxon>Bacillales</taxon>
        <taxon>Paenibacillaceae</taxon>
        <taxon>Cohnella</taxon>
    </lineage>
</organism>
<feature type="transmembrane region" description="Helical" evidence="1">
    <location>
        <begin position="12"/>
        <end position="32"/>
    </location>
</feature>
<evidence type="ECO:0000256" key="1">
    <source>
        <dbReference type="SAM" id="Phobius"/>
    </source>
</evidence>
<sequence length="132" mass="15039">MTTKKPLFLKNRLVLILVGVLVLFTVGFYLYAFRGFLVNPDAIFITSDIKDGKLVLNGSAASSATAYSGYTSRQKDGKLVLRIRYVPIANKWHQTGNFRIEISEKDMSSIRQVSIYDKDNRDRILWTRTNTS</sequence>
<keyword evidence="1" id="KW-1133">Transmembrane helix</keyword>
<evidence type="ECO:0000313" key="2">
    <source>
        <dbReference type="EMBL" id="RED52830.1"/>
    </source>
</evidence>
<proteinExistence type="predicted"/>